<dbReference type="GO" id="GO:0003723">
    <property type="term" value="F:RNA binding"/>
    <property type="evidence" value="ECO:0007669"/>
    <property type="project" value="InterPro"/>
</dbReference>
<evidence type="ECO:0000256" key="2">
    <source>
        <dbReference type="ARBA" id="ARBA00031870"/>
    </source>
</evidence>
<evidence type="ECO:0000256" key="1">
    <source>
        <dbReference type="ARBA" id="ARBA00000073"/>
    </source>
</evidence>
<evidence type="ECO:0000259" key="4">
    <source>
        <dbReference type="Pfam" id="PF00849"/>
    </source>
</evidence>
<dbReference type="PANTHER" id="PTHR21600">
    <property type="entry name" value="MITOCHONDRIAL RNA PSEUDOURIDINE SYNTHASE"/>
    <property type="match status" value="1"/>
</dbReference>
<dbReference type="GO" id="GO:0140098">
    <property type="term" value="F:catalytic activity, acting on RNA"/>
    <property type="evidence" value="ECO:0007669"/>
    <property type="project" value="UniProtKB-ARBA"/>
</dbReference>
<name>A0A2X4TW13_9NOCA</name>
<dbReference type="SUPFAM" id="SSF55120">
    <property type="entry name" value="Pseudouridine synthase"/>
    <property type="match status" value="1"/>
</dbReference>
<dbReference type="KEGG" id="rcr:NCTC10994_01865"/>
<dbReference type="EMBL" id="LS483468">
    <property type="protein sequence ID" value="SQI31093.1"/>
    <property type="molecule type" value="Genomic_DNA"/>
</dbReference>
<dbReference type="PROSITE" id="PS01129">
    <property type="entry name" value="PSI_RLU"/>
    <property type="match status" value="1"/>
</dbReference>
<dbReference type="InterPro" id="IPR006145">
    <property type="entry name" value="PsdUridine_synth_RsuA/RluA"/>
</dbReference>
<dbReference type="Pfam" id="PF00849">
    <property type="entry name" value="PseudoU_synth_2"/>
    <property type="match status" value="1"/>
</dbReference>
<organism evidence="5 6">
    <name type="scientific">Rhodococcus coprophilus</name>
    <dbReference type="NCBI Taxonomy" id="38310"/>
    <lineage>
        <taxon>Bacteria</taxon>
        <taxon>Bacillati</taxon>
        <taxon>Actinomycetota</taxon>
        <taxon>Actinomycetes</taxon>
        <taxon>Mycobacteriales</taxon>
        <taxon>Nocardiaceae</taxon>
        <taxon>Rhodococcus</taxon>
    </lineage>
</organism>
<dbReference type="Proteomes" id="UP000249091">
    <property type="component" value="Chromosome 1"/>
</dbReference>
<proteinExistence type="predicted"/>
<dbReference type="Gene3D" id="3.30.2350.10">
    <property type="entry name" value="Pseudouridine synthase"/>
    <property type="match status" value="1"/>
</dbReference>
<evidence type="ECO:0000256" key="3">
    <source>
        <dbReference type="ARBA" id="ARBA00033164"/>
    </source>
</evidence>
<dbReference type="GO" id="GO:0009982">
    <property type="term" value="F:pseudouridine synthase activity"/>
    <property type="evidence" value="ECO:0007669"/>
    <property type="project" value="InterPro"/>
</dbReference>
<dbReference type="STRING" id="1219011.GCA_001895045_02958"/>
<comment type="catalytic activity">
    <reaction evidence="1">
        <text>a uridine in RNA = a pseudouridine in RNA</text>
        <dbReference type="Rhea" id="RHEA:48348"/>
        <dbReference type="Rhea" id="RHEA-COMP:12068"/>
        <dbReference type="Rhea" id="RHEA-COMP:12069"/>
        <dbReference type="ChEBI" id="CHEBI:65314"/>
        <dbReference type="ChEBI" id="CHEBI:65315"/>
    </reaction>
</comment>
<dbReference type="InterPro" id="IPR050188">
    <property type="entry name" value="RluA_PseudoU_synthase"/>
</dbReference>
<dbReference type="AlphaFoldDB" id="A0A2X4TW13"/>
<protein>
    <recommendedName>
        <fullName evidence="2">RNA pseudouridylate synthase</fullName>
    </recommendedName>
    <alternativeName>
        <fullName evidence="3">RNA-uridine isomerase</fullName>
    </alternativeName>
</protein>
<keyword evidence="5" id="KW-0413">Isomerase</keyword>
<keyword evidence="6" id="KW-1185">Reference proteome</keyword>
<dbReference type="InterPro" id="IPR020103">
    <property type="entry name" value="PsdUridine_synth_cat_dom_sf"/>
</dbReference>
<dbReference type="GO" id="GO:0000455">
    <property type="term" value="P:enzyme-directed rRNA pseudouridine synthesis"/>
    <property type="evidence" value="ECO:0007669"/>
    <property type="project" value="TreeGrafter"/>
</dbReference>
<feature type="domain" description="Pseudouridine synthase RsuA/RluA-like" evidence="4">
    <location>
        <begin position="100"/>
        <end position="246"/>
    </location>
</feature>
<evidence type="ECO:0000313" key="6">
    <source>
        <dbReference type="Proteomes" id="UP000249091"/>
    </source>
</evidence>
<sequence length="309" mass="35318">MEVVPDVPLPVRDGLNPSRLRLPENGRWTTVAEYLLERFPDDARRVSEKIRAGEVVGGDGVAVTVDTPYRARSFVYLYRDPPIEARVPFDIEILYRDDTLLVVDKPHFLATTPRGSWITETALVRLRRELDLPELSPVHRLDRLTAGVLLFTVRREARRTYQMMFDQRLVEKEYEAIAPRSSRLEFPREVASRILKEPGVLQAREVPGPVNAVTQIGLLDTDGDIARYRLRPRTGKTHQLRVHMNSSGIPILGDNLYPEVYEVAPQDYSNPLQLLATAIEFDDPVTGHRTRFASRRNLSAWRHNTPGPR</sequence>
<evidence type="ECO:0000313" key="5">
    <source>
        <dbReference type="EMBL" id="SQI31093.1"/>
    </source>
</evidence>
<accession>A0A2X4TW13</accession>
<dbReference type="PANTHER" id="PTHR21600:SF84">
    <property type="entry name" value="PSEUDOURIDINE SYNTHASE RSUA_RLUA-LIKE DOMAIN-CONTAINING PROTEIN"/>
    <property type="match status" value="1"/>
</dbReference>
<gene>
    <name evidence="5" type="primary">rluA_3</name>
    <name evidence="5" type="ORF">NCTC10994_01865</name>
</gene>
<reference evidence="5 6" key="1">
    <citation type="submission" date="2018-06" db="EMBL/GenBank/DDBJ databases">
        <authorList>
            <consortium name="Pathogen Informatics"/>
            <person name="Doyle S."/>
        </authorList>
    </citation>
    <scope>NUCLEOTIDE SEQUENCE [LARGE SCALE GENOMIC DNA]</scope>
    <source>
        <strain evidence="5 6">NCTC10994</strain>
    </source>
</reference>
<dbReference type="InterPro" id="IPR006224">
    <property type="entry name" value="PsdUridine_synth_RluA-like_CS"/>
</dbReference>